<comment type="subcellular location">
    <subcellularLocation>
        <location evidence="1">Cell membrane</location>
        <topology evidence="1">Multi-pass membrane protein</topology>
    </subcellularLocation>
</comment>
<keyword evidence="5 6" id="KW-0472">Membrane</keyword>
<dbReference type="GO" id="GO:0005886">
    <property type="term" value="C:plasma membrane"/>
    <property type="evidence" value="ECO:0007669"/>
    <property type="project" value="UniProtKB-SubCell"/>
</dbReference>
<accession>A0A6C7DZ46</accession>
<feature type="transmembrane region" description="Helical" evidence="6">
    <location>
        <begin position="251"/>
        <end position="269"/>
    </location>
</feature>
<keyword evidence="3 6" id="KW-0812">Transmembrane</keyword>
<evidence type="ECO:0000256" key="6">
    <source>
        <dbReference type="SAM" id="Phobius"/>
    </source>
</evidence>
<evidence type="ECO:0000256" key="4">
    <source>
        <dbReference type="ARBA" id="ARBA00022989"/>
    </source>
</evidence>
<feature type="transmembrane region" description="Helical" evidence="6">
    <location>
        <begin position="142"/>
        <end position="161"/>
    </location>
</feature>
<gene>
    <name evidence="7" type="ORF">YM304_11200</name>
</gene>
<dbReference type="KEGG" id="aym:YM304_11200"/>
<proteinExistence type="predicted"/>
<reference evidence="7 8" key="1">
    <citation type="journal article" date="2013" name="Int. J. Syst. Evol. Microbiol.">
        <title>Ilumatobacter nonamiense sp. nov. and Ilumatobacter coccineum sp. nov., isolated from seashore sand.</title>
        <authorList>
            <person name="Matsumoto A."/>
            <person name="Kasai H."/>
            <person name="Matsuo Y."/>
            <person name="Shizuri Y."/>
            <person name="Ichikawa N."/>
            <person name="Fujita N."/>
            <person name="Omura S."/>
            <person name="Takahashi Y."/>
        </authorList>
    </citation>
    <scope>NUCLEOTIDE SEQUENCE [LARGE SCALE GENOMIC DNA]</scope>
    <source>
        <strain evidence="8">NBRC 103263 / KCTC 29153 / YM16-304</strain>
    </source>
</reference>
<dbReference type="Proteomes" id="UP000011863">
    <property type="component" value="Chromosome"/>
</dbReference>
<dbReference type="EMBL" id="AP012057">
    <property type="protein sequence ID" value="BAN01434.1"/>
    <property type="molecule type" value="Genomic_DNA"/>
</dbReference>
<name>A0A6C7DZ46_ILUCY</name>
<dbReference type="CDD" id="cd06580">
    <property type="entry name" value="TM_PBP1_transp_TpRbsC_like"/>
    <property type="match status" value="1"/>
</dbReference>
<feature type="transmembrane region" description="Helical" evidence="6">
    <location>
        <begin position="204"/>
        <end position="222"/>
    </location>
</feature>
<feature type="transmembrane region" description="Helical" evidence="6">
    <location>
        <begin position="9"/>
        <end position="34"/>
    </location>
</feature>
<sequence>MNNPRLRRILLSIGAPVAAVFFAVLLSSIVLVVSGNNPFAAYFDMLENASRLETFVDILNSATPLYISGIAAAIGFRMNLFNIGVEGQYLLASFFAAAAGGYFAGLPAPLHVALILFVGMFVGSAWAGLAGALKVSRGINEVISTIMLNFIAVGGIIAWLIREWADDTGATNSGTTPIDESGHLPNLNGILEIFTRDVSKGRELTGVLLIAAIVGVGYHLFINRTRVGYDFRASGFNPLAARAGGVPPKRMVMYAMLLSGAIAGLVGMVEVLSERFKYDQSFIQGLGFNGIAVALLGRNNPAGIAVGALLFGFLNSSSGILQITGNATPEIVEIMKGIIVLSAVVAYEVVRRIKERDEAQSAAEATERMPTVAAMAGGES</sequence>
<dbReference type="PANTHER" id="PTHR47089:SF1">
    <property type="entry name" value="GUANOSINE ABC TRANSPORTER PERMEASE PROTEIN NUPP"/>
    <property type="match status" value="1"/>
</dbReference>
<dbReference type="PANTHER" id="PTHR47089">
    <property type="entry name" value="ABC TRANSPORTER, PERMEASE PROTEIN"/>
    <property type="match status" value="1"/>
</dbReference>
<dbReference type="AlphaFoldDB" id="A0A6C7DZ46"/>
<evidence type="ECO:0000256" key="3">
    <source>
        <dbReference type="ARBA" id="ARBA00022692"/>
    </source>
</evidence>
<dbReference type="Pfam" id="PF02653">
    <property type="entry name" value="BPD_transp_2"/>
    <property type="match status" value="1"/>
</dbReference>
<feature type="transmembrane region" description="Helical" evidence="6">
    <location>
        <begin position="54"/>
        <end position="76"/>
    </location>
</feature>
<evidence type="ECO:0000256" key="1">
    <source>
        <dbReference type="ARBA" id="ARBA00004651"/>
    </source>
</evidence>
<dbReference type="OrthoDB" id="45037at2"/>
<evidence type="ECO:0000256" key="5">
    <source>
        <dbReference type="ARBA" id="ARBA00023136"/>
    </source>
</evidence>
<evidence type="ECO:0000256" key="2">
    <source>
        <dbReference type="ARBA" id="ARBA00022475"/>
    </source>
</evidence>
<evidence type="ECO:0000313" key="7">
    <source>
        <dbReference type="EMBL" id="BAN01434.1"/>
    </source>
</evidence>
<dbReference type="RefSeq" id="WP_015440681.1">
    <property type="nucleotide sequence ID" value="NC_020520.1"/>
</dbReference>
<protein>
    <submittedName>
        <fullName evidence="7">Putative nucleoside ABC transporter permease protein</fullName>
    </submittedName>
</protein>
<keyword evidence="2" id="KW-1003">Cell membrane</keyword>
<keyword evidence="8" id="KW-1185">Reference proteome</keyword>
<feature type="transmembrane region" description="Helical" evidence="6">
    <location>
        <begin position="88"/>
        <end position="104"/>
    </location>
</feature>
<organism evidence="7 8">
    <name type="scientific">Ilumatobacter coccineus (strain NBRC 103263 / KCTC 29153 / YM16-304)</name>
    <dbReference type="NCBI Taxonomy" id="1313172"/>
    <lineage>
        <taxon>Bacteria</taxon>
        <taxon>Bacillati</taxon>
        <taxon>Actinomycetota</taxon>
        <taxon>Acidimicrobiia</taxon>
        <taxon>Acidimicrobiales</taxon>
        <taxon>Ilumatobacteraceae</taxon>
        <taxon>Ilumatobacter</taxon>
    </lineage>
</organism>
<feature type="transmembrane region" description="Helical" evidence="6">
    <location>
        <begin position="110"/>
        <end position="130"/>
    </location>
</feature>
<dbReference type="GO" id="GO:0022857">
    <property type="term" value="F:transmembrane transporter activity"/>
    <property type="evidence" value="ECO:0007669"/>
    <property type="project" value="InterPro"/>
</dbReference>
<keyword evidence="4 6" id="KW-1133">Transmembrane helix</keyword>
<dbReference type="InterPro" id="IPR001851">
    <property type="entry name" value="ABC_transp_permease"/>
</dbReference>
<evidence type="ECO:0000313" key="8">
    <source>
        <dbReference type="Proteomes" id="UP000011863"/>
    </source>
</evidence>